<dbReference type="Proteomes" id="UP000064893">
    <property type="component" value="Chromosome"/>
</dbReference>
<protein>
    <submittedName>
        <fullName evidence="11">Daunorubicin/doxorubicin resistance ATP-binding protein DrrA</fullName>
        <ecNumber evidence="11">3.6.3.-</ecNumber>
    </submittedName>
</protein>
<dbReference type="STRING" id="1307839.L21SP5_03636"/>
<dbReference type="GO" id="GO:0005886">
    <property type="term" value="C:plasma membrane"/>
    <property type="evidence" value="ECO:0007669"/>
    <property type="project" value="UniProtKB-SubCell"/>
</dbReference>
<name>A0A0S2I4W1_9BACT</name>
<keyword evidence="5" id="KW-1003">Cell membrane</keyword>
<dbReference type="InterPro" id="IPR003593">
    <property type="entry name" value="AAA+_ATPase"/>
</dbReference>
<dbReference type="OrthoDB" id="9801987at2"/>
<evidence type="ECO:0000256" key="4">
    <source>
        <dbReference type="ARBA" id="ARBA00022458"/>
    </source>
</evidence>
<dbReference type="PROSITE" id="PS00211">
    <property type="entry name" value="ABC_TRANSPORTER_1"/>
    <property type="match status" value="1"/>
</dbReference>
<dbReference type="PANTHER" id="PTHR42711:SF5">
    <property type="entry name" value="ABC TRANSPORTER ATP-BINDING PROTEIN NATA"/>
    <property type="match status" value="1"/>
</dbReference>
<dbReference type="FunFam" id="3.40.50.300:FF:000589">
    <property type="entry name" value="ABC transporter, ATP-binding subunit"/>
    <property type="match status" value="1"/>
</dbReference>
<evidence type="ECO:0000256" key="3">
    <source>
        <dbReference type="ARBA" id="ARBA00022448"/>
    </source>
</evidence>
<dbReference type="Gene3D" id="3.40.50.300">
    <property type="entry name" value="P-loop containing nucleotide triphosphate hydrolases"/>
    <property type="match status" value="1"/>
</dbReference>
<dbReference type="EMBL" id="CP013118">
    <property type="protein sequence ID" value="ALO17237.1"/>
    <property type="molecule type" value="Genomic_DNA"/>
</dbReference>
<evidence type="ECO:0000256" key="9">
    <source>
        <dbReference type="ARBA" id="ARBA00023136"/>
    </source>
</evidence>
<feature type="domain" description="ABC transporter" evidence="10">
    <location>
        <begin position="6"/>
        <end position="236"/>
    </location>
</feature>
<dbReference type="InterPro" id="IPR017871">
    <property type="entry name" value="ABC_transporter-like_CS"/>
</dbReference>
<evidence type="ECO:0000256" key="1">
    <source>
        <dbReference type="ARBA" id="ARBA00004236"/>
    </source>
</evidence>
<comment type="subcellular location">
    <subcellularLocation>
        <location evidence="1">Cell membrane</location>
    </subcellularLocation>
</comment>
<keyword evidence="8" id="KW-1278">Translocase</keyword>
<dbReference type="EC" id="3.6.3.-" evidence="11"/>
<keyword evidence="7 11" id="KW-0067">ATP-binding</keyword>
<dbReference type="InterPro" id="IPR003439">
    <property type="entry name" value="ABC_transporter-like_ATP-bd"/>
</dbReference>
<dbReference type="InterPro" id="IPR027417">
    <property type="entry name" value="P-loop_NTPase"/>
</dbReference>
<dbReference type="PROSITE" id="PS50893">
    <property type="entry name" value="ABC_TRANSPORTER_2"/>
    <property type="match status" value="1"/>
</dbReference>
<keyword evidence="6" id="KW-0547">Nucleotide-binding</keyword>
<evidence type="ECO:0000313" key="11">
    <source>
        <dbReference type="EMBL" id="ALO17237.1"/>
    </source>
</evidence>
<evidence type="ECO:0000256" key="8">
    <source>
        <dbReference type="ARBA" id="ARBA00022967"/>
    </source>
</evidence>
<dbReference type="PANTHER" id="PTHR42711">
    <property type="entry name" value="ABC TRANSPORTER ATP-BINDING PROTEIN"/>
    <property type="match status" value="1"/>
</dbReference>
<keyword evidence="11" id="KW-0378">Hydrolase</keyword>
<keyword evidence="9" id="KW-0472">Membrane</keyword>
<accession>A0A0S2I4W1</accession>
<dbReference type="InterPro" id="IPR050763">
    <property type="entry name" value="ABC_transporter_ATP-binding"/>
</dbReference>
<keyword evidence="4" id="KW-0536">Nodulation</keyword>
<dbReference type="GO" id="GO:0016887">
    <property type="term" value="F:ATP hydrolysis activity"/>
    <property type="evidence" value="ECO:0007669"/>
    <property type="project" value="InterPro"/>
</dbReference>
<gene>
    <name evidence="11" type="primary">drrA_2</name>
    <name evidence="11" type="ORF">L21SP5_03636</name>
</gene>
<evidence type="ECO:0000259" key="10">
    <source>
        <dbReference type="PROSITE" id="PS50893"/>
    </source>
</evidence>
<dbReference type="SUPFAM" id="SSF52540">
    <property type="entry name" value="P-loop containing nucleoside triphosphate hydrolases"/>
    <property type="match status" value="1"/>
</dbReference>
<proteinExistence type="inferred from homology"/>
<evidence type="ECO:0000256" key="6">
    <source>
        <dbReference type="ARBA" id="ARBA00022741"/>
    </source>
</evidence>
<dbReference type="KEGG" id="blq:L21SP5_03636"/>
<sequence length="324" mass="36743">MKDKILEVQNLKKSYNGFVAVDEIDFEIKRAEIFGFLGPNGAGKTTTINMLIGMVKVTSGKIFYNETDLTRNIKKAQEMIGVVPDESNLYNEMSGFDNLCFCGSLYGLKKKKREKRASELLELFKLSDVAGKKFKAYSKGMKRKLTIAAALIHKPEILFLDEPTSGIDLASVRQIRNLIRELNETGTTIFLTTHYIEEAERLCHRVAFIHKGQIIRNDSVQNLSAQSRTINGIEIRYQPNGKNHTHILQTLTNKFPGFDCRQMNDDTIKIISEKTIDIAPVVSFLSEKGLFIYEAKLLKPSLEEAFVKATGIEIDILKKEKEKR</sequence>
<comment type="similarity">
    <text evidence="2">Belongs to the ABC transporter superfamily.</text>
</comment>
<dbReference type="Pfam" id="PF00005">
    <property type="entry name" value="ABC_tran"/>
    <property type="match status" value="1"/>
</dbReference>
<evidence type="ECO:0000256" key="2">
    <source>
        <dbReference type="ARBA" id="ARBA00005417"/>
    </source>
</evidence>
<dbReference type="GO" id="GO:0005524">
    <property type="term" value="F:ATP binding"/>
    <property type="evidence" value="ECO:0007669"/>
    <property type="project" value="UniProtKB-KW"/>
</dbReference>
<organism evidence="11 12">
    <name type="scientific">Salinivirga cyanobacteriivorans</name>
    <dbReference type="NCBI Taxonomy" id="1307839"/>
    <lineage>
        <taxon>Bacteria</taxon>
        <taxon>Pseudomonadati</taxon>
        <taxon>Bacteroidota</taxon>
        <taxon>Bacteroidia</taxon>
        <taxon>Bacteroidales</taxon>
        <taxon>Salinivirgaceae</taxon>
        <taxon>Salinivirga</taxon>
    </lineage>
</organism>
<evidence type="ECO:0000313" key="12">
    <source>
        <dbReference type="Proteomes" id="UP000064893"/>
    </source>
</evidence>
<evidence type="ECO:0000256" key="7">
    <source>
        <dbReference type="ARBA" id="ARBA00022840"/>
    </source>
</evidence>
<evidence type="ECO:0000256" key="5">
    <source>
        <dbReference type="ARBA" id="ARBA00022475"/>
    </source>
</evidence>
<reference evidence="11 12" key="1">
    <citation type="submission" date="2015-11" db="EMBL/GenBank/DDBJ databases">
        <title>Description and complete genome sequence of a novel strain predominating in hypersaline microbial mats and representing a new family of the Bacteriodetes phylum.</title>
        <authorList>
            <person name="Spring S."/>
            <person name="Bunk B."/>
            <person name="Sproer C."/>
            <person name="Klenk H.-P."/>
        </authorList>
    </citation>
    <scope>NUCLEOTIDE SEQUENCE [LARGE SCALE GENOMIC DNA]</scope>
    <source>
        <strain evidence="11 12">L21-Spi-D4</strain>
    </source>
</reference>
<keyword evidence="12" id="KW-1185">Reference proteome</keyword>
<dbReference type="SMART" id="SM00382">
    <property type="entry name" value="AAA"/>
    <property type="match status" value="1"/>
</dbReference>
<dbReference type="AlphaFoldDB" id="A0A0S2I4W1"/>
<keyword evidence="3" id="KW-0813">Transport</keyword>